<dbReference type="EC" id="2.7.7.65" evidence="3"/>
<sequence length="535" mass="62746">MKNRYSQRELEANIAKVLQSDVKDSQLLKESIEEIVETVNIYHQELTYQNEELMRTNMELSSLKDKYQLLFHEAPISYVLFNGNDWIVEANQTFCRRVGVVPSLINSHKITEYILPEHQDTFYFMKNRLMQGSEKEVIELQLYTSEKEICDVNVISKPFHCRTLYGEEKKETLYCAIIHDITQIRNQQNEILKMSYHDAMTGLYNRRFYIKRIKELEDDLSNLPVSIASIDLDGLKIINDTLGHEYGDKAIMTICDILEKNVLKEWNLIRMGGDEICLLCPKTSKEKLSSFLQKIEVIVGEHEVQGIPLSVSYGVAARTSPYETLDIVAALSEDIMYSRKVLQSPQQKNMIVSMMLEKLFTSHPRIERHSLRVQELAIGFAKYLEMDEYFIDEIARFAYLHDIGMVGIDDYVIEKQKDFSDEEIKEFYRHPQIGNRIIRSMFGYEEIATAELYHHEWWNGRGYPYGLKGEDIPYMARFITIVDSYDWHKLELGYDESEGLTMEDIEAYYTDNKATRFDPEICDQFLAFMRKQLEN</sequence>
<dbReference type="CDD" id="cd01949">
    <property type="entry name" value="GGDEF"/>
    <property type="match status" value="1"/>
</dbReference>
<dbReference type="Pfam" id="PF13487">
    <property type="entry name" value="HD_5"/>
    <property type="match status" value="1"/>
</dbReference>
<comment type="caution">
    <text evidence="3">The sequence shown here is derived from an EMBL/GenBank/DDBJ whole genome shotgun (WGS) entry which is preliminary data.</text>
</comment>
<dbReference type="NCBIfam" id="TIGR00254">
    <property type="entry name" value="GGDEF"/>
    <property type="match status" value="1"/>
</dbReference>
<dbReference type="Gene3D" id="1.10.3210.10">
    <property type="entry name" value="Hypothetical protein af1432"/>
    <property type="match status" value="1"/>
</dbReference>
<dbReference type="InterPro" id="IPR052020">
    <property type="entry name" value="Cyclic_di-GMP/3'3'-cGAMP_PDE"/>
</dbReference>
<dbReference type="Proteomes" id="UP001202402">
    <property type="component" value="Unassembled WGS sequence"/>
</dbReference>
<evidence type="ECO:0000259" key="1">
    <source>
        <dbReference type="PROSITE" id="PS50887"/>
    </source>
</evidence>
<dbReference type="InterPro" id="IPR035965">
    <property type="entry name" value="PAS-like_dom_sf"/>
</dbReference>
<gene>
    <name evidence="3" type="ORF">LQE99_12815</name>
</gene>
<dbReference type="PROSITE" id="PS50887">
    <property type="entry name" value="GGDEF"/>
    <property type="match status" value="1"/>
</dbReference>
<dbReference type="GO" id="GO:0052621">
    <property type="term" value="F:diguanylate cyclase activity"/>
    <property type="evidence" value="ECO:0007669"/>
    <property type="project" value="UniProtKB-EC"/>
</dbReference>
<accession>A0ABS9RA17</accession>
<keyword evidence="4" id="KW-1185">Reference proteome</keyword>
<dbReference type="Gene3D" id="3.30.450.20">
    <property type="entry name" value="PAS domain"/>
    <property type="match status" value="1"/>
</dbReference>
<dbReference type="InterPro" id="IPR000014">
    <property type="entry name" value="PAS"/>
</dbReference>
<dbReference type="SMART" id="SM00267">
    <property type="entry name" value="GGDEF"/>
    <property type="match status" value="1"/>
</dbReference>
<dbReference type="SMART" id="SM00471">
    <property type="entry name" value="HDc"/>
    <property type="match status" value="1"/>
</dbReference>
<keyword evidence="3" id="KW-0808">Transferase</keyword>
<dbReference type="RefSeq" id="WP_117453564.1">
    <property type="nucleotide sequence ID" value="NZ_JAKVPQ010000010.1"/>
</dbReference>
<dbReference type="SUPFAM" id="SSF55785">
    <property type="entry name" value="PYP-like sensor domain (PAS domain)"/>
    <property type="match status" value="1"/>
</dbReference>
<evidence type="ECO:0000259" key="2">
    <source>
        <dbReference type="PROSITE" id="PS51832"/>
    </source>
</evidence>
<dbReference type="EMBL" id="JAKVPQ010000010">
    <property type="protein sequence ID" value="MCH4286003.1"/>
    <property type="molecule type" value="Genomic_DNA"/>
</dbReference>
<organism evidence="3 4">
    <name type="scientific">Amedibacillus hominis</name>
    <dbReference type="NCBI Taxonomy" id="2897776"/>
    <lineage>
        <taxon>Bacteria</taxon>
        <taxon>Bacillati</taxon>
        <taxon>Bacillota</taxon>
        <taxon>Erysipelotrichia</taxon>
        <taxon>Erysipelotrichales</taxon>
        <taxon>Erysipelotrichaceae</taxon>
        <taxon>Amedibacillus</taxon>
    </lineage>
</organism>
<dbReference type="NCBIfam" id="TIGR00229">
    <property type="entry name" value="sensory_box"/>
    <property type="match status" value="1"/>
</dbReference>
<dbReference type="InterPro" id="IPR043128">
    <property type="entry name" value="Rev_trsase/Diguanyl_cyclase"/>
</dbReference>
<name>A0ABS9RA17_9FIRM</name>
<evidence type="ECO:0000313" key="3">
    <source>
        <dbReference type="EMBL" id="MCH4286003.1"/>
    </source>
</evidence>
<dbReference type="InterPro" id="IPR029787">
    <property type="entry name" value="Nucleotide_cyclase"/>
</dbReference>
<dbReference type="PANTHER" id="PTHR45228">
    <property type="entry name" value="CYCLIC DI-GMP PHOSPHODIESTERASE TM_0186-RELATED"/>
    <property type="match status" value="1"/>
</dbReference>
<keyword evidence="3" id="KW-0548">Nucleotidyltransferase</keyword>
<dbReference type="InterPro" id="IPR003607">
    <property type="entry name" value="HD/PDEase_dom"/>
</dbReference>
<dbReference type="CDD" id="cd00077">
    <property type="entry name" value="HDc"/>
    <property type="match status" value="1"/>
</dbReference>
<dbReference type="InterPro" id="IPR037522">
    <property type="entry name" value="HD_GYP_dom"/>
</dbReference>
<proteinExistence type="predicted"/>
<protein>
    <submittedName>
        <fullName evidence="3">Diguanylate cyclase</fullName>
        <ecNumber evidence="3">2.7.7.65</ecNumber>
    </submittedName>
</protein>
<dbReference type="Pfam" id="PF13426">
    <property type="entry name" value="PAS_9"/>
    <property type="match status" value="1"/>
</dbReference>
<dbReference type="PROSITE" id="PS51832">
    <property type="entry name" value="HD_GYP"/>
    <property type="match status" value="1"/>
</dbReference>
<dbReference type="Gene3D" id="3.30.70.270">
    <property type="match status" value="1"/>
</dbReference>
<dbReference type="Pfam" id="PF00990">
    <property type="entry name" value="GGDEF"/>
    <property type="match status" value="1"/>
</dbReference>
<feature type="domain" description="HD-GYP" evidence="2">
    <location>
        <begin position="344"/>
        <end position="535"/>
    </location>
</feature>
<dbReference type="InterPro" id="IPR000160">
    <property type="entry name" value="GGDEF_dom"/>
</dbReference>
<reference evidence="3 4" key="1">
    <citation type="submission" date="2022-02" db="EMBL/GenBank/DDBJ databases">
        <title>Genome of Erysipelotrichaceae sp. nov. NSJ-176 isolated from human feces.</title>
        <authorList>
            <person name="Abdugheni R."/>
        </authorList>
    </citation>
    <scope>NUCLEOTIDE SEQUENCE [LARGE SCALE GENOMIC DNA]</scope>
    <source>
        <strain evidence="3 4">NSJ-176</strain>
    </source>
</reference>
<dbReference type="SUPFAM" id="SSF109604">
    <property type="entry name" value="HD-domain/PDEase-like"/>
    <property type="match status" value="1"/>
</dbReference>
<evidence type="ECO:0000313" key="4">
    <source>
        <dbReference type="Proteomes" id="UP001202402"/>
    </source>
</evidence>
<dbReference type="CDD" id="cd00130">
    <property type="entry name" value="PAS"/>
    <property type="match status" value="1"/>
</dbReference>
<feature type="domain" description="GGDEF" evidence="1">
    <location>
        <begin position="223"/>
        <end position="356"/>
    </location>
</feature>
<dbReference type="SUPFAM" id="SSF55073">
    <property type="entry name" value="Nucleotide cyclase"/>
    <property type="match status" value="1"/>
</dbReference>